<evidence type="ECO:0000313" key="2">
    <source>
        <dbReference type="EMBL" id="GHB13486.1"/>
    </source>
</evidence>
<dbReference type="InterPro" id="IPR045079">
    <property type="entry name" value="Oxoprolinase-like"/>
</dbReference>
<organism evidence="2 3">
    <name type="scientific">Salinicola rhizosphaerae</name>
    <dbReference type="NCBI Taxonomy" id="1443141"/>
    <lineage>
        <taxon>Bacteria</taxon>
        <taxon>Pseudomonadati</taxon>
        <taxon>Pseudomonadota</taxon>
        <taxon>Gammaproteobacteria</taxon>
        <taxon>Oceanospirillales</taxon>
        <taxon>Halomonadaceae</taxon>
        <taxon>Salinicola</taxon>
    </lineage>
</organism>
<dbReference type="Proteomes" id="UP000646745">
    <property type="component" value="Unassembled WGS sequence"/>
</dbReference>
<dbReference type="RefSeq" id="WP_189443508.1">
    <property type="nucleotide sequence ID" value="NZ_BMZI01000002.1"/>
</dbReference>
<accession>A0ABQ3DUS3</accession>
<comment type="caution">
    <text evidence="2">The sequence shown here is derived from an EMBL/GenBank/DDBJ whole genome shotgun (WGS) entry which is preliminary data.</text>
</comment>
<keyword evidence="3" id="KW-1185">Reference proteome</keyword>
<protein>
    <submittedName>
        <fullName evidence="2">Hydantoinase B/oxoprolinase</fullName>
    </submittedName>
</protein>
<name>A0ABQ3DUS3_9GAMM</name>
<dbReference type="Pfam" id="PF02538">
    <property type="entry name" value="Hydantoinase_B"/>
    <property type="match status" value="1"/>
</dbReference>
<gene>
    <name evidence="2" type="ORF">GCM10009038_09630</name>
</gene>
<reference evidence="3" key="1">
    <citation type="journal article" date="2019" name="Int. J. Syst. Evol. Microbiol.">
        <title>The Global Catalogue of Microorganisms (GCM) 10K type strain sequencing project: providing services to taxonomists for standard genome sequencing and annotation.</title>
        <authorList>
            <consortium name="The Broad Institute Genomics Platform"/>
            <consortium name="The Broad Institute Genome Sequencing Center for Infectious Disease"/>
            <person name="Wu L."/>
            <person name="Ma J."/>
        </authorList>
    </citation>
    <scope>NUCLEOTIDE SEQUENCE [LARGE SCALE GENOMIC DNA]</scope>
    <source>
        <strain evidence="3">KCTC 32998</strain>
    </source>
</reference>
<proteinExistence type="predicted"/>
<dbReference type="PANTHER" id="PTHR11365:SF23">
    <property type="entry name" value="HYPOTHETICAL 5-OXOPROLINASE (EUROFUNG)-RELATED"/>
    <property type="match status" value="1"/>
</dbReference>
<dbReference type="InterPro" id="IPR003692">
    <property type="entry name" value="Hydantoinase_B"/>
</dbReference>
<feature type="domain" description="Hydantoinase B/oxoprolinase" evidence="1">
    <location>
        <begin position="4"/>
        <end position="534"/>
    </location>
</feature>
<dbReference type="PANTHER" id="PTHR11365">
    <property type="entry name" value="5-OXOPROLINASE RELATED"/>
    <property type="match status" value="1"/>
</dbReference>
<dbReference type="EMBL" id="BMZI01000002">
    <property type="protein sequence ID" value="GHB13486.1"/>
    <property type="molecule type" value="Genomic_DNA"/>
</dbReference>
<evidence type="ECO:0000313" key="3">
    <source>
        <dbReference type="Proteomes" id="UP000646745"/>
    </source>
</evidence>
<evidence type="ECO:0000259" key="1">
    <source>
        <dbReference type="Pfam" id="PF02538"/>
    </source>
</evidence>
<sequence length="694" mass="73348">MKLDPITLEILGNKLTAIAEEMCLTLQRTGRTLYVKETADFCCALVGLDGRFFAYPRALGVSGFVGLDCTATLAAARERYGDLAPGDVILTNDPARSGGLATHLPDLHILEPFFHDGEIVAYGWGFLHASDVGGKVPSSISPTNHEIYQEGLQIPPVKIMRAGELNEDVAALLRANSRTPEANMGDLRAMIGAVGTGRERLRQTIAQHGVAALLDVQRDLVEYAARRGSAVLTKVPEGTYRFSDFLDDEAGSGAPVRIALAVTLTDGRIHLDFTGSDPQVAAAINIPSHGRPHAWLTLRVLALMVTLDPGIPINGGLLAPIDVTAPKGSLVNPLPNAAVGVRHAAAVRVNDALNGVLGQALPETMPAASGGTIIPVVIAEPARHGGGQNVQVVEPMVGGTGGRAGFDGADGRDSSISNLSNNPVETVEAETELEIVRYGLREDSAGAGQWRGGSGQMLRFRIRGAQGHVLARGMERLTFRPWGTQGGGAGEPARLELYRAGEAPRSLGKIDMLAVAENDEIALYTPGGGGWGHPFDREPEAVLADVRRGLVSRDAARRDYGIAVVDDAAGRAALDADATETLRRERPTPSALGAEREHWDAVFSPARLDRLHHALFALPAAQRRSSRQAVLDAALAELPSAFPREVATDDALTYAASRLEAALTSLETTLTPLEATRANPAADLGDLSTSTRSS</sequence>